<evidence type="ECO:0000256" key="1">
    <source>
        <dbReference type="SAM" id="SignalP"/>
    </source>
</evidence>
<keyword evidence="1" id="KW-0732">Signal</keyword>
<protein>
    <recommendedName>
        <fullName evidence="6">Peptidase M61 catalytic domain-containing protein</fullName>
    </recommendedName>
</protein>
<proteinExistence type="predicted"/>
<dbReference type="Gene3D" id="2.60.40.3650">
    <property type="match status" value="1"/>
</dbReference>
<dbReference type="Pfam" id="PF17899">
    <property type="entry name" value="Peptidase_M61_N"/>
    <property type="match status" value="1"/>
</dbReference>
<evidence type="ECO:0000313" key="5">
    <source>
        <dbReference type="Proteomes" id="UP001203607"/>
    </source>
</evidence>
<sequence>MKITLSTIANTLLCGMLFACFTYGTKPNRTIAENPKNVSYNITLHEKQPDILKIEGNLKMNGTRLYMANGAQQLPRRWANFIKNLSATDDKGRDLSITEHEDGGWTVNDGHNKRITLNYEYHLDHMEHEWSGGLDGVAYSTDWGNFYAGRTLFIYNNLDETNIELKFNIPNVMKLTHPWEPKKENPKILEANTMLDVTLSMFFIGQQEETKIQKDGFELRFALGGNGVISEKAEYLKMANGVMDYYIQLMGGIPNPPPGSTLKSCVVVINEAEKTDGEVLGNNISIMVQKDADPMSKMLSKFIFAHEFFHLWNGKSFIPENERLEWFKEGFTNYYTLKSLRQIGFMDDQAFLDVLNQLFYQRYINDDGLGTIAMVQGDQKHGHWGLIYAGGMFAAIAQDMIIRKHTGNSKNLDYLMRGLYRDFAGTNELYSMEDIRSRLTALSGLDQTSFFETYIEGMATLPIDEYLSLAPFEASISNKSLQIMFRENLTQDESEMLEGFFGKSDF</sequence>
<feature type="domain" description="Peptidase M61 catalytic" evidence="2">
    <location>
        <begin position="303"/>
        <end position="359"/>
    </location>
</feature>
<organism evidence="4 5">
    <name type="scientific">Flagellimonas spongiicola</name>
    <dbReference type="NCBI Taxonomy" id="2942208"/>
    <lineage>
        <taxon>Bacteria</taxon>
        <taxon>Pseudomonadati</taxon>
        <taxon>Bacteroidota</taxon>
        <taxon>Flavobacteriia</taxon>
        <taxon>Flavobacteriales</taxon>
        <taxon>Flavobacteriaceae</taxon>
        <taxon>Flagellimonas</taxon>
    </lineage>
</organism>
<dbReference type="RefSeq" id="WP_249656343.1">
    <property type="nucleotide sequence ID" value="NZ_JAMFMA010000001.1"/>
</dbReference>
<dbReference type="Proteomes" id="UP001203607">
    <property type="component" value="Unassembled WGS sequence"/>
</dbReference>
<accession>A0ABT0PPG7</accession>
<keyword evidence="5" id="KW-1185">Reference proteome</keyword>
<evidence type="ECO:0008006" key="6">
    <source>
        <dbReference type="Google" id="ProtNLM"/>
    </source>
</evidence>
<dbReference type="Pfam" id="PF05299">
    <property type="entry name" value="Peptidase_M61"/>
    <property type="match status" value="1"/>
</dbReference>
<dbReference type="EMBL" id="JAMFMA010000001">
    <property type="protein sequence ID" value="MCL6273166.1"/>
    <property type="molecule type" value="Genomic_DNA"/>
</dbReference>
<dbReference type="SUPFAM" id="SSF55486">
    <property type="entry name" value="Metalloproteases ('zincins'), catalytic domain"/>
    <property type="match status" value="1"/>
</dbReference>
<dbReference type="Gene3D" id="1.10.390.10">
    <property type="entry name" value="Neutral Protease Domain 2"/>
    <property type="match status" value="1"/>
</dbReference>
<dbReference type="InterPro" id="IPR040756">
    <property type="entry name" value="Peptidase_M61_N"/>
</dbReference>
<reference evidence="4 5" key="1">
    <citation type="submission" date="2022-05" db="EMBL/GenBank/DDBJ databases">
        <authorList>
            <person name="Park J.-S."/>
        </authorList>
    </citation>
    <scope>NUCLEOTIDE SEQUENCE [LARGE SCALE GENOMIC DNA]</scope>
    <source>
        <strain evidence="4 5">2012CJ35-5</strain>
    </source>
</reference>
<gene>
    <name evidence="4" type="ORF">M3P19_04050</name>
</gene>
<evidence type="ECO:0000313" key="4">
    <source>
        <dbReference type="EMBL" id="MCL6273166.1"/>
    </source>
</evidence>
<feature type="signal peptide" evidence="1">
    <location>
        <begin position="1"/>
        <end position="19"/>
    </location>
</feature>
<comment type="caution">
    <text evidence="4">The sequence shown here is derived from an EMBL/GenBank/DDBJ whole genome shotgun (WGS) entry which is preliminary data.</text>
</comment>
<dbReference type="InterPro" id="IPR007963">
    <property type="entry name" value="Peptidase_M61_catalytic"/>
</dbReference>
<feature type="chain" id="PRO_5047055961" description="Peptidase M61 catalytic domain-containing protein" evidence="1">
    <location>
        <begin position="20"/>
        <end position="506"/>
    </location>
</feature>
<name>A0ABT0PPG7_9FLAO</name>
<evidence type="ECO:0000259" key="3">
    <source>
        <dbReference type="Pfam" id="PF17899"/>
    </source>
</evidence>
<feature type="domain" description="Peptidase M61 N-terminal" evidence="3">
    <location>
        <begin position="74"/>
        <end position="186"/>
    </location>
</feature>
<dbReference type="PROSITE" id="PS51257">
    <property type="entry name" value="PROKAR_LIPOPROTEIN"/>
    <property type="match status" value="1"/>
</dbReference>
<evidence type="ECO:0000259" key="2">
    <source>
        <dbReference type="Pfam" id="PF05299"/>
    </source>
</evidence>
<dbReference type="InterPro" id="IPR027268">
    <property type="entry name" value="Peptidase_M4/M1_CTD_sf"/>
</dbReference>